<dbReference type="EMBL" id="QXFW01000137">
    <property type="protein sequence ID" value="KAE9023496.1"/>
    <property type="molecule type" value="Genomic_DNA"/>
</dbReference>
<evidence type="ECO:0000313" key="17">
    <source>
        <dbReference type="Proteomes" id="UP000460718"/>
    </source>
</evidence>
<evidence type="ECO:0000313" key="15">
    <source>
        <dbReference type="Proteomes" id="UP000440732"/>
    </source>
</evidence>
<reference evidence="11 12" key="1">
    <citation type="submission" date="2018-08" db="EMBL/GenBank/DDBJ databases">
        <title>Genomic investigation of the strawberry pathogen Phytophthora fragariae indicates pathogenicity is determined by transcriptional variation in three key races.</title>
        <authorList>
            <person name="Adams T.M."/>
            <person name="Armitage A.D."/>
            <person name="Sobczyk M.K."/>
            <person name="Bates H.J."/>
            <person name="Dunwell J.M."/>
            <person name="Nellist C.F."/>
            <person name="Harrison R.J."/>
        </authorList>
    </citation>
    <scope>NUCLEOTIDE SEQUENCE [LARGE SCALE GENOMIC DNA]</scope>
    <source>
        <strain evidence="9 13">A4</strain>
        <strain evidence="7 14">BC-1</strain>
        <strain evidence="8 18">BC-23</strain>
        <strain evidence="6 12">NOV-27</strain>
        <strain evidence="5 15">NOV-5</strain>
        <strain evidence="4 16">NOV-71</strain>
        <strain evidence="10 19">NOV-77</strain>
        <strain evidence="1 11">NOV-9</strain>
        <strain evidence="3 20">ONT-3</strain>
        <strain evidence="2 17">SCRP245</strain>
    </source>
</reference>
<dbReference type="EMBL" id="QXGC01000038">
    <property type="protein sequence ID" value="KAE9253378.1"/>
    <property type="molecule type" value="Genomic_DNA"/>
</dbReference>
<evidence type="ECO:0000313" key="1">
    <source>
        <dbReference type="EMBL" id="KAE8948464.1"/>
    </source>
</evidence>
<evidence type="ECO:0000313" key="10">
    <source>
        <dbReference type="EMBL" id="KAE9356022.1"/>
    </source>
</evidence>
<dbReference type="EMBL" id="QXFZ01000079">
    <property type="protein sequence ID" value="KAE9134684.1"/>
    <property type="molecule type" value="Genomic_DNA"/>
</dbReference>
<dbReference type="Proteomes" id="UP000486351">
    <property type="component" value="Unassembled WGS sequence"/>
</dbReference>
<dbReference type="Proteomes" id="UP000476176">
    <property type="component" value="Unassembled WGS sequence"/>
</dbReference>
<dbReference type="EMBL" id="QXFY01000121">
    <property type="protein sequence ID" value="KAE9356022.1"/>
    <property type="molecule type" value="Genomic_DNA"/>
</dbReference>
<dbReference type="Proteomes" id="UP000437068">
    <property type="component" value="Unassembled WGS sequence"/>
</dbReference>
<evidence type="ECO:0000313" key="13">
    <source>
        <dbReference type="Proteomes" id="UP000437068"/>
    </source>
</evidence>
<evidence type="ECO:0000313" key="5">
    <source>
        <dbReference type="EMBL" id="KAE9154485.1"/>
    </source>
</evidence>
<evidence type="ECO:0000313" key="3">
    <source>
        <dbReference type="EMBL" id="KAE9131221.1"/>
    </source>
</evidence>
<evidence type="ECO:0000313" key="20">
    <source>
        <dbReference type="Proteomes" id="UP000488956"/>
    </source>
</evidence>
<evidence type="ECO:0000313" key="7">
    <source>
        <dbReference type="EMBL" id="KAE9251407.1"/>
    </source>
</evidence>
<evidence type="ECO:0000313" key="9">
    <source>
        <dbReference type="EMBL" id="KAE9327983.1"/>
    </source>
</evidence>
<evidence type="ECO:0000313" key="18">
    <source>
        <dbReference type="Proteomes" id="UP000476176"/>
    </source>
</evidence>
<comment type="caution">
    <text evidence="4">The sequence shown here is derived from an EMBL/GenBank/DDBJ whole genome shotgun (WGS) entry which is preliminary data.</text>
</comment>
<dbReference type="Proteomes" id="UP000440732">
    <property type="component" value="Unassembled WGS sequence"/>
</dbReference>
<dbReference type="Proteomes" id="UP000488956">
    <property type="component" value="Unassembled WGS sequence"/>
</dbReference>
<dbReference type="EMBL" id="QXFX01000113">
    <property type="protein sequence ID" value="KAE9131221.1"/>
    <property type="molecule type" value="Genomic_DNA"/>
</dbReference>
<dbReference type="EMBL" id="QXGF01000049">
    <property type="protein sequence ID" value="KAE8948464.1"/>
    <property type="molecule type" value="Genomic_DNA"/>
</dbReference>
<organism evidence="4 16">
    <name type="scientific">Phytophthora fragariae</name>
    <dbReference type="NCBI Taxonomy" id="53985"/>
    <lineage>
        <taxon>Eukaryota</taxon>
        <taxon>Sar</taxon>
        <taxon>Stramenopiles</taxon>
        <taxon>Oomycota</taxon>
        <taxon>Peronosporomycetes</taxon>
        <taxon>Peronosporales</taxon>
        <taxon>Peronosporaceae</taxon>
        <taxon>Phytophthora</taxon>
    </lineage>
</organism>
<dbReference type="Proteomes" id="UP000460718">
    <property type="component" value="Unassembled WGS sequence"/>
</dbReference>
<dbReference type="AlphaFoldDB" id="A0A6A3TEB6"/>
<name>A0A6A3TEB6_9STRA</name>
<evidence type="ECO:0000313" key="8">
    <source>
        <dbReference type="EMBL" id="KAE9253378.1"/>
    </source>
</evidence>
<evidence type="ECO:0000313" key="2">
    <source>
        <dbReference type="EMBL" id="KAE9023496.1"/>
    </source>
</evidence>
<evidence type="ECO:0000313" key="12">
    <source>
        <dbReference type="Proteomes" id="UP000433483"/>
    </source>
</evidence>
<dbReference type="EMBL" id="QXGA01000037">
    <property type="protein sequence ID" value="KAE9154485.1"/>
    <property type="molecule type" value="Genomic_DNA"/>
</dbReference>
<protein>
    <submittedName>
        <fullName evidence="4">Uncharacterized protein</fullName>
    </submittedName>
</protein>
<evidence type="ECO:0000313" key="16">
    <source>
        <dbReference type="Proteomes" id="UP000441208"/>
    </source>
</evidence>
<dbReference type="EMBL" id="QXGD01000132">
    <property type="protein sequence ID" value="KAE9251407.1"/>
    <property type="molecule type" value="Genomic_DNA"/>
</dbReference>
<evidence type="ECO:0000313" key="19">
    <source>
        <dbReference type="Proteomes" id="UP000486351"/>
    </source>
</evidence>
<evidence type="ECO:0000313" key="6">
    <source>
        <dbReference type="EMBL" id="KAE9230841.1"/>
    </source>
</evidence>
<gene>
    <name evidence="9" type="ORF">PF001_g1636</name>
    <name evidence="7" type="ORF">PF002_g4307</name>
    <name evidence="8" type="ORF">PF004_g1532</name>
    <name evidence="6" type="ORF">PF005_g3320</name>
    <name evidence="5" type="ORF">PF006_g1474</name>
    <name evidence="4" type="ORF">PF007_g2843</name>
    <name evidence="10" type="ORF">PF008_g3791</name>
    <name evidence="1" type="ORF">PF009_g1971</name>
    <name evidence="3" type="ORF">PF010_g3572</name>
    <name evidence="2" type="ORF">PF011_g3943</name>
</gene>
<proteinExistence type="predicted"/>
<accession>A0A6A3TEB6</accession>
<evidence type="ECO:0000313" key="4">
    <source>
        <dbReference type="EMBL" id="KAE9134684.1"/>
    </source>
</evidence>
<dbReference type="Proteomes" id="UP000441208">
    <property type="component" value="Unassembled WGS sequence"/>
</dbReference>
<evidence type="ECO:0000313" key="14">
    <source>
        <dbReference type="Proteomes" id="UP000440367"/>
    </source>
</evidence>
<dbReference type="EMBL" id="QXGE01000041">
    <property type="protein sequence ID" value="KAE9327983.1"/>
    <property type="molecule type" value="Genomic_DNA"/>
</dbReference>
<keyword evidence="12" id="KW-1185">Reference proteome</keyword>
<dbReference type="Proteomes" id="UP000440367">
    <property type="component" value="Unassembled WGS sequence"/>
</dbReference>
<dbReference type="Proteomes" id="UP000433483">
    <property type="component" value="Unassembled WGS sequence"/>
</dbReference>
<evidence type="ECO:0000313" key="11">
    <source>
        <dbReference type="Proteomes" id="UP000429523"/>
    </source>
</evidence>
<dbReference type="Proteomes" id="UP000429523">
    <property type="component" value="Unassembled WGS sequence"/>
</dbReference>
<sequence length="59" mass="6345">MLLTTLLPSSRARSASVSLLLLVSTTILSHETDLRCCSCCRVQVGVYCGGLHLLVLIAR</sequence>
<dbReference type="EMBL" id="QXGB01000097">
    <property type="protein sequence ID" value="KAE9230841.1"/>
    <property type="molecule type" value="Genomic_DNA"/>
</dbReference>